<organism evidence="2 3">
    <name type="scientific">Brassica napus</name>
    <name type="common">Rape</name>
    <dbReference type="NCBI Taxonomy" id="3708"/>
    <lineage>
        <taxon>Eukaryota</taxon>
        <taxon>Viridiplantae</taxon>
        <taxon>Streptophyta</taxon>
        <taxon>Embryophyta</taxon>
        <taxon>Tracheophyta</taxon>
        <taxon>Spermatophyta</taxon>
        <taxon>Magnoliopsida</taxon>
        <taxon>eudicotyledons</taxon>
        <taxon>Gunneridae</taxon>
        <taxon>Pentapetalae</taxon>
        <taxon>rosids</taxon>
        <taxon>malvids</taxon>
        <taxon>Brassicales</taxon>
        <taxon>Brassicaceae</taxon>
        <taxon>Brassiceae</taxon>
        <taxon>Brassica</taxon>
    </lineage>
</organism>
<protein>
    <submittedName>
        <fullName evidence="2">Uncharacterized protein</fullName>
    </submittedName>
</protein>
<feature type="compositionally biased region" description="Polar residues" evidence="1">
    <location>
        <begin position="54"/>
        <end position="63"/>
    </location>
</feature>
<reference evidence="2 3" key="1">
    <citation type="submission" date="2021-05" db="EMBL/GenBank/DDBJ databases">
        <title>Genome Assembly of Synthetic Allotetraploid Brassica napus Reveals Homoeologous Exchanges between Subgenomes.</title>
        <authorList>
            <person name="Davis J.T."/>
        </authorList>
    </citation>
    <scope>NUCLEOTIDE SEQUENCE [LARGE SCALE GENOMIC DNA]</scope>
    <source>
        <strain evidence="3">cv. Da-Ae</strain>
        <tissue evidence="2">Seedling</tissue>
    </source>
</reference>
<evidence type="ECO:0000313" key="2">
    <source>
        <dbReference type="EMBL" id="KAH0850809.1"/>
    </source>
</evidence>
<keyword evidence="3" id="KW-1185">Reference proteome</keyword>
<gene>
    <name evidence="2" type="ORF">HID58_095227</name>
</gene>
<dbReference type="EMBL" id="JAGKQM010001922">
    <property type="protein sequence ID" value="KAH0850809.1"/>
    <property type="molecule type" value="Genomic_DNA"/>
</dbReference>
<name>A0ABQ7X4D2_BRANA</name>
<evidence type="ECO:0000313" key="3">
    <source>
        <dbReference type="Proteomes" id="UP000824890"/>
    </source>
</evidence>
<evidence type="ECO:0000256" key="1">
    <source>
        <dbReference type="SAM" id="MobiDB-lite"/>
    </source>
</evidence>
<accession>A0ABQ7X4D2</accession>
<proteinExistence type="predicted"/>
<comment type="caution">
    <text evidence="2">The sequence shown here is derived from an EMBL/GenBank/DDBJ whole genome shotgun (WGS) entry which is preliminary data.</text>
</comment>
<sequence length="128" mass="14192">MVTISSLFKILSCTDHVDYAIINSDQLSYPLLYGISALRKSKRQPHPLPPGPGVSNNRKPTAPQTELHNYFQGLAKEHGPISNSGSAPNWRLWLAPLRWPGRFYEPTTSFSRTDDVPAVALINTYGGD</sequence>
<feature type="region of interest" description="Disordered" evidence="1">
    <location>
        <begin position="42"/>
        <end position="63"/>
    </location>
</feature>
<dbReference type="Proteomes" id="UP000824890">
    <property type="component" value="Unassembled WGS sequence"/>
</dbReference>